<dbReference type="Proteomes" id="UP000018545">
    <property type="component" value="Chromosome"/>
</dbReference>
<reference evidence="1 2" key="1">
    <citation type="journal article" date="2014" name="Genome Announc.">
        <title>Complete Genome Sequence of Cronobacter sakazakii Strain CMCC 45402.</title>
        <authorList>
            <person name="Zhao Z."/>
            <person name="Wang L."/>
            <person name="Wang B."/>
            <person name="Liang H."/>
            <person name="Ye Q."/>
            <person name="Zeng M."/>
        </authorList>
    </citation>
    <scope>NUCLEOTIDE SEQUENCE [LARGE SCALE GENOMIC DNA]</scope>
    <source>
        <strain evidence="2">45402</strain>
    </source>
</reference>
<dbReference type="AlphaFoldDB" id="V5U308"/>
<evidence type="ECO:0000313" key="2">
    <source>
        <dbReference type="Proteomes" id="UP000018545"/>
    </source>
</evidence>
<evidence type="ECO:0000313" key="1">
    <source>
        <dbReference type="EMBL" id="AHB71527.1"/>
    </source>
</evidence>
<dbReference type="EMBL" id="CP006731">
    <property type="protein sequence ID" value="AHB71527.1"/>
    <property type="molecule type" value="Genomic_DNA"/>
</dbReference>
<dbReference type="KEGG" id="csi:P262_04439"/>
<accession>V5U308</accession>
<sequence>MGETSLYDFTRRLKRFVLKYDASQKTIYLNNYQKYISFLK</sequence>
<dbReference type="HOGENOM" id="CLU_3288264_0_0_6"/>
<dbReference type="PATRIC" id="fig|1401659.3.peg.3129"/>
<proteinExistence type="predicted"/>
<protein>
    <submittedName>
        <fullName evidence="1">Uncharacterized protein</fullName>
    </submittedName>
</protein>
<name>V5U308_9ENTR</name>
<organism evidence="1 2">
    <name type="scientific">Cronobacter malonaticus</name>
    <dbReference type="NCBI Taxonomy" id="413503"/>
    <lineage>
        <taxon>Bacteria</taxon>
        <taxon>Pseudomonadati</taxon>
        <taxon>Pseudomonadota</taxon>
        <taxon>Gammaproteobacteria</taxon>
        <taxon>Enterobacterales</taxon>
        <taxon>Enterobacteriaceae</taxon>
        <taxon>Cronobacter</taxon>
    </lineage>
</organism>
<gene>
    <name evidence="1" type="ORF">P262_04439</name>
</gene>